<feature type="transmembrane region" description="Helical" evidence="14">
    <location>
        <begin position="425"/>
        <end position="451"/>
    </location>
</feature>
<dbReference type="GO" id="GO:0009941">
    <property type="term" value="C:chloroplast envelope"/>
    <property type="evidence" value="ECO:0007669"/>
    <property type="project" value="TreeGrafter"/>
</dbReference>
<name>A0A2L0W0B0_POPAL</name>
<feature type="transmembrane region" description="Helical" evidence="14">
    <location>
        <begin position="312"/>
        <end position="332"/>
    </location>
</feature>
<dbReference type="Pfam" id="PF00999">
    <property type="entry name" value="Na_H_Exchanger"/>
    <property type="match status" value="1"/>
</dbReference>
<dbReference type="SUPFAM" id="SSF51206">
    <property type="entry name" value="cAMP-binding domain-like"/>
    <property type="match status" value="1"/>
</dbReference>
<dbReference type="InterPro" id="IPR014710">
    <property type="entry name" value="RmlC-like_jellyroll"/>
</dbReference>
<keyword evidence="6" id="KW-0630">Potassium</keyword>
<protein>
    <submittedName>
        <fullName evidence="16">SOS1-like protein 1</fullName>
    </submittedName>
</protein>
<feature type="transmembrane region" description="Helical" evidence="14">
    <location>
        <begin position="256"/>
        <end position="274"/>
    </location>
</feature>
<evidence type="ECO:0000313" key="16">
    <source>
        <dbReference type="EMBL" id="AVA17727.1"/>
    </source>
</evidence>
<keyword evidence="10 14" id="KW-0472">Membrane</keyword>
<dbReference type="AlphaFoldDB" id="A0A2L0W0B0"/>
<evidence type="ECO:0000256" key="8">
    <source>
        <dbReference type="ARBA" id="ARBA00023053"/>
    </source>
</evidence>
<dbReference type="EMBL" id="MG581665">
    <property type="protein sequence ID" value="AVA17727.1"/>
    <property type="molecule type" value="mRNA"/>
</dbReference>
<dbReference type="InterPro" id="IPR006153">
    <property type="entry name" value="Cation/H_exchanger_TM"/>
</dbReference>
<keyword evidence="5 14" id="KW-0812">Transmembrane</keyword>
<dbReference type="GO" id="GO:0015385">
    <property type="term" value="F:sodium:proton antiporter activity"/>
    <property type="evidence" value="ECO:0007669"/>
    <property type="project" value="InterPro"/>
</dbReference>
<dbReference type="GO" id="GO:0051453">
    <property type="term" value="P:regulation of intracellular pH"/>
    <property type="evidence" value="ECO:0007669"/>
    <property type="project" value="TreeGrafter"/>
</dbReference>
<evidence type="ECO:0000256" key="12">
    <source>
        <dbReference type="ARBA" id="ARBA00047524"/>
    </source>
</evidence>
<dbReference type="GO" id="GO:0098719">
    <property type="term" value="P:sodium ion import across plasma membrane"/>
    <property type="evidence" value="ECO:0007669"/>
    <property type="project" value="TreeGrafter"/>
</dbReference>
<dbReference type="GO" id="GO:0015386">
    <property type="term" value="F:potassium:proton antiporter activity"/>
    <property type="evidence" value="ECO:0007669"/>
    <property type="project" value="TreeGrafter"/>
</dbReference>
<dbReference type="PANTHER" id="PTHR10110">
    <property type="entry name" value="SODIUM/HYDROGEN EXCHANGER"/>
    <property type="match status" value="1"/>
</dbReference>
<evidence type="ECO:0000256" key="2">
    <source>
        <dbReference type="ARBA" id="ARBA00022448"/>
    </source>
</evidence>
<dbReference type="InterPro" id="IPR000595">
    <property type="entry name" value="cNMP-bd_dom"/>
</dbReference>
<evidence type="ECO:0000256" key="5">
    <source>
        <dbReference type="ARBA" id="ARBA00022692"/>
    </source>
</evidence>
<organism evidence="16">
    <name type="scientific">Populus alba</name>
    <name type="common">White poplar</name>
    <dbReference type="NCBI Taxonomy" id="43335"/>
    <lineage>
        <taxon>Eukaryota</taxon>
        <taxon>Viridiplantae</taxon>
        <taxon>Streptophyta</taxon>
        <taxon>Embryophyta</taxon>
        <taxon>Tracheophyta</taxon>
        <taxon>Spermatophyta</taxon>
        <taxon>Magnoliopsida</taxon>
        <taxon>eudicotyledons</taxon>
        <taxon>Gunneridae</taxon>
        <taxon>Pentapetalae</taxon>
        <taxon>rosids</taxon>
        <taxon>fabids</taxon>
        <taxon>Malpighiales</taxon>
        <taxon>Salicaceae</taxon>
        <taxon>Saliceae</taxon>
        <taxon>Populus</taxon>
    </lineage>
</organism>
<accession>A0A2L0W0B0</accession>
<proteinExistence type="evidence at transcript level"/>
<keyword evidence="11" id="KW-0739">Sodium transport</keyword>
<keyword evidence="2" id="KW-0813">Transport</keyword>
<dbReference type="PANTHER" id="PTHR10110:SF86">
    <property type="entry name" value="SODIUM_HYDROGEN EXCHANGER 7"/>
    <property type="match status" value="1"/>
</dbReference>
<keyword evidence="8" id="KW-0915">Sodium</keyword>
<dbReference type="InterPro" id="IPR018490">
    <property type="entry name" value="cNMP-bd_dom_sf"/>
</dbReference>
<evidence type="ECO:0000256" key="11">
    <source>
        <dbReference type="ARBA" id="ARBA00023201"/>
    </source>
</evidence>
<feature type="transmembrane region" description="Helical" evidence="14">
    <location>
        <begin position="98"/>
        <end position="115"/>
    </location>
</feature>
<evidence type="ECO:0000256" key="1">
    <source>
        <dbReference type="ARBA" id="ARBA00004651"/>
    </source>
</evidence>
<feature type="transmembrane region" description="Helical" evidence="14">
    <location>
        <begin position="387"/>
        <end position="405"/>
    </location>
</feature>
<keyword evidence="3" id="KW-1003">Cell membrane</keyword>
<feature type="transmembrane region" description="Helical" evidence="14">
    <location>
        <begin position="230"/>
        <end position="249"/>
    </location>
</feature>
<comment type="catalytic activity">
    <reaction evidence="13">
        <text>K(+)(in) + H(+)(out) = K(+)(out) + H(+)(in)</text>
        <dbReference type="Rhea" id="RHEA:29467"/>
        <dbReference type="ChEBI" id="CHEBI:15378"/>
        <dbReference type="ChEBI" id="CHEBI:29103"/>
    </reaction>
</comment>
<evidence type="ECO:0000256" key="7">
    <source>
        <dbReference type="ARBA" id="ARBA00022989"/>
    </source>
</evidence>
<dbReference type="Gene3D" id="6.10.140.1330">
    <property type="match status" value="1"/>
</dbReference>
<evidence type="ECO:0000256" key="13">
    <source>
        <dbReference type="ARBA" id="ARBA00047912"/>
    </source>
</evidence>
<reference evidence="16" key="1">
    <citation type="journal article" date="2018" name="Tree Physiol.">
        <title>Footprints of divergent evolution in two Na+/H+ type antiporter gene families (NHX and SOS1) in the genus Populus.</title>
        <authorList>
            <person name="Meng K."/>
            <person name="Wu Y."/>
        </authorList>
    </citation>
    <scope>NUCLEOTIDE SEQUENCE</scope>
</reference>
<comment type="catalytic activity">
    <reaction evidence="12">
        <text>Na(+)(in) + H(+)(out) = Na(+)(out) + H(+)(in)</text>
        <dbReference type="Rhea" id="RHEA:29419"/>
        <dbReference type="ChEBI" id="CHEBI:15378"/>
        <dbReference type="ChEBI" id="CHEBI:29101"/>
    </reaction>
</comment>
<evidence type="ECO:0000256" key="3">
    <source>
        <dbReference type="ARBA" id="ARBA00022475"/>
    </source>
</evidence>
<keyword evidence="9" id="KW-0406">Ion transport</keyword>
<feature type="transmembrane region" description="Helical" evidence="14">
    <location>
        <begin position="59"/>
        <end position="78"/>
    </location>
</feature>
<dbReference type="PROSITE" id="PS50042">
    <property type="entry name" value="CNMP_BINDING_3"/>
    <property type="match status" value="1"/>
</dbReference>
<comment type="subcellular location">
    <subcellularLocation>
        <location evidence="1">Cell membrane</location>
        <topology evidence="1">Multi-pass membrane protein</topology>
    </subcellularLocation>
</comment>
<feature type="transmembrane region" description="Helical" evidence="14">
    <location>
        <begin position="156"/>
        <end position="178"/>
    </location>
</feature>
<dbReference type="FunFam" id="2.60.120.10:FF:000090">
    <property type="entry name" value="Sodium/hydrogen exchanger 7"/>
    <property type="match status" value="1"/>
</dbReference>
<evidence type="ECO:0000256" key="6">
    <source>
        <dbReference type="ARBA" id="ARBA00022958"/>
    </source>
</evidence>
<feature type="transmembrane region" description="Helical" evidence="14">
    <location>
        <begin position="352"/>
        <end position="375"/>
    </location>
</feature>
<dbReference type="Gene3D" id="2.60.120.10">
    <property type="entry name" value="Jelly Rolls"/>
    <property type="match status" value="1"/>
</dbReference>
<evidence type="ECO:0000256" key="14">
    <source>
        <dbReference type="SAM" id="Phobius"/>
    </source>
</evidence>
<keyword evidence="7 14" id="KW-1133">Transmembrane helix</keyword>
<feature type="transmembrane region" description="Helical" evidence="14">
    <location>
        <begin position="127"/>
        <end position="150"/>
    </location>
</feature>
<evidence type="ECO:0000256" key="4">
    <source>
        <dbReference type="ARBA" id="ARBA00022538"/>
    </source>
</evidence>
<feature type="domain" description="Cyclic nucleotide-binding" evidence="15">
    <location>
        <begin position="742"/>
        <end position="846"/>
    </location>
</feature>
<evidence type="ECO:0000256" key="10">
    <source>
        <dbReference type="ARBA" id="ARBA00023136"/>
    </source>
</evidence>
<feature type="transmembrane region" description="Helical" evidence="14">
    <location>
        <begin position="280"/>
        <end position="300"/>
    </location>
</feature>
<sequence length="1145" mass="126723">MGSAIEKGVGLPYRIWESSSSSSAASDDWNPTDTVLFFALSLLLGIVCRHVLRGTRIPYTVALLVVGIALGSLEYGTSHRLGRIGDGIRLWAHIDPDLLLAVFLPALLFESSFSMEVHQIKRCMGQMLLLAIPGVLISTCCLGCALKLIFPYNWSWTTSLLLGGLLSATDPVAVVALLKELGASKKLSTIIEGESLMNDGTAIVVYQLFYRMVLGESFNSGAIIKFLTQVSLGAVGIGIAFGIASVLWLGFIFNDTVIEIALTLAVSYITYFTAQEGAAVSGVLAVMTLGMFYAAVARTAFKGDGQQSLHHFWEMVAYIANTLIFILSGVVIAEGVLSSGNAFHTHGHTWGYLFLLYIFVQLSRFIVVGALYPFLQYFGYGLDWKEATIVIWSGLRGAVALSLSLSVKRTSDSSIYLSSDTGTLFVFFTGGIVFLTLIVNGSTTQFILHLLDMDKLSATKKRILNFTKYEMLNKALEAFGDLGEDEELGPVDWPTVKRYITSLNNLEGSCEHPHDASEADNNLDPTNLKDIRIRLLNGVQAAYWGMLDEGRIAQTTANILMQSVDEAIDLASHEPLCDWKGLQSNVHFPNYYKFLRASIFPKKMVTYFTVERLESACYICAAFLRAHRIARRQLHDFIGDSGIASIVINESDAEGEEARKFLEDVRITFPQVLRVVKTRQATYSVLNHLIDYVQNLEKVGLLEEKEMLHLHDAVQTDLKRFLRNPPLVMLPKITDLISSHPLLGALPSMVRKPLECSSKEIMKTRGVPLYKEGSKPNGVWLISNGVVKWTSKSVRSKHSLHPTFTHGSTLGLYELLVGKRCICDIITDSVVLCFFIESEKILSLLGSDPAVEDFLWQESAIVIAKLLLPQVFEKLPMQELRALVAERSVMTTYIRGETVEIPHHSIGFLLEGFIKAHGFQDELIASPAVLLPPQGNQSFQKIGISGAQAASFSHQGSQYQVEARARVIIFDIAAFEADGALRRRSSSLVSVDHPQRSFTREHGGLMSWPENLYKPREREQNCVGTCQSENSLPVRAMQLSIFGSMVDMRRHAHSFSGSQVKRSHSLSVLKTASYQQVRVPSEEATYARKSLEVRKLIGKTHAPPVQSTGTNETCIIDNYSDESDAEDEFVVRIDSPSRLSFHHAS</sequence>
<evidence type="ECO:0000256" key="9">
    <source>
        <dbReference type="ARBA" id="ARBA00023065"/>
    </source>
</evidence>
<dbReference type="GO" id="GO:0005886">
    <property type="term" value="C:plasma membrane"/>
    <property type="evidence" value="ECO:0007669"/>
    <property type="project" value="UniProtKB-SubCell"/>
</dbReference>
<evidence type="ECO:0000259" key="15">
    <source>
        <dbReference type="PROSITE" id="PS50042"/>
    </source>
</evidence>
<dbReference type="InterPro" id="IPR018422">
    <property type="entry name" value="Cation/H_exchanger_CPA1"/>
</dbReference>
<feature type="transmembrane region" description="Helical" evidence="14">
    <location>
        <begin position="35"/>
        <end position="52"/>
    </location>
</feature>
<keyword evidence="4" id="KW-0633">Potassium transport</keyword>